<dbReference type="PANTHER" id="PTHR30287">
    <property type="entry name" value="MEMBRANE COMPONENT OF PREDICTED ABC SUPERFAMILY METABOLITE UPTAKE TRANSPORTER"/>
    <property type="match status" value="1"/>
</dbReference>
<dbReference type="PANTHER" id="PTHR30287:SF1">
    <property type="entry name" value="INNER MEMBRANE PROTEIN"/>
    <property type="match status" value="1"/>
</dbReference>
<protein>
    <submittedName>
        <fullName evidence="9">FtsX-like permease family protein</fullName>
    </submittedName>
</protein>
<dbReference type="Pfam" id="PF12704">
    <property type="entry name" value="MacB_PCD"/>
    <property type="match status" value="1"/>
</dbReference>
<feature type="transmembrane region" description="Helical" evidence="6">
    <location>
        <begin position="316"/>
        <end position="345"/>
    </location>
</feature>
<feature type="transmembrane region" description="Helical" evidence="6">
    <location>
        <begin position="782"/>
        <end position="805"/>
    </location>
</feature>
<gene>
    <name evidence="9" type="ORF">KK083_15890</name>
</gene>
<dbReference type="InterPro" id="IPR025857">
    <property type="entry name" value="MacB_PCD"/>
</dbReference>
<feature type="transmembrane region" description="Helical" evidence="6">
    <location>
        <begin position="436"/>
        <end position="461"/>
    </location>
</feature>
<dbReference type="EMBL" id="JAHESF010000014">
    <property type="protein sequence ID" value="MBT1698372.1"/>
    <property type="molecule type" value="Genomic_DNA"/>
</dbReference>
<feature type="transmembrane region" description="Helical" evidence="6">
    <location>
        <begin position="489"/>
        <end position="507"/>
    </location>
</feature>
<keyword evidence="10" id="KW-1185">Reference proteome</keyword>
<comment type="subcellular location">
    <subcellularLocation>
        <location evidence="1">Cell membrane</location>
        <topology evidence="1">Multi-pass membrane protein</topology>
    </subcellularLocation>
</comment>
<dbReference type="AlphaFoldDB" id="A0AAP2DNK0"/>
<dbReference type="Pfam" id="PF02687">
    <property type="entry name" value="FtsX"/>
    <property type="match status" value="2"/>
</dbReference>
<keyword evidence="5 6" id="KW-0472">Membrane</keyword>
<feature type="transmembrane region" description="Helical" evidence="6">
    <location>
        <begin position="817"/>
        <end position="837"/>
    </location>
</feature>
<dbReference type="GO" id="GO:0005886">
    <property type="term" value="C:plasma membrane"/>
    <property type="evidence" value="ECO:0007669"/>
    <property type="project" value="UniProtKB-SubCell"/>
</dbReference>
<dbReference type="Proteomes" id="UP001319200">
    <property type="component" value="Unassembled WGS sequence"/>
</dbReference>
<accession>A0AAP2DNK0</accession>
<evidence type="ECO:0000313" key="10">
    <source>
        <dbReference type="Proteomes" id="UP001319200"/>
    </source>
</evidence>
<evidence type="ECO:0000256" key="3">
    <source>
        <dbReference type="ARBA" id="ARBA00022692"/>
    </source>
</evidence>
<evidence type="ECO:0000256" key="4">
    <source>
        <dbReference type="ARBA" id="ARBA00022989"/>
    </source>
</evidence>
<feature type="transmembrane region" description="Helical" evidence="6">
    <location>
        <begin position="412"/>
        <end position="430"/>
    </location>
</feature>
<dbReference type="RefSeq" id="WP_254164458.1">
    <property type="nucleotide sequence ID" value="NZ_JAHESF010000014.1"/>
</dbReference>
<reference evidence="9 10" key="1">
    <citation type="submission" date="2021-05" db="EMBL/GenBank/DDBJ databases">
        <title>A Polyphasic approach of four new species of the genus Ohtaekwangia: Ohtaekwangia histidinii sp. nov., Ohtaekwangia cretensis sp. nov., Ohtaekwangia indiensis sp. nov., Ohtaekwangia reichenbachii sp. nov. from diverse environment.</title>
        <authorList>
            <person name="Octaviana S."/>
        </authorList>
    </citation>
    <scope>NUCLEOTIDE SEQUENCE [LARGE SCALE GENOMIC DNA]</scope>
    <source>
        <strain evidence="9 10">PWU4</strain>
    </source>
</reference>
<evidence type="ECO:0000256" key="6">
    <source>
        <dbReference type="SAM" id="Phobius"/>
    </source>
</evidence>
<keyword evidence="3 6" id="KW-0812">Transmembrane</keyword>
<feature type="domain" description="MacB-like periplasmic core" evidence="8">
    <location>
        <begin position="37"/>
        <end position="242"/>
    </location>
</feature>
<comment type="caution">
    <text evidence="9">The sequence shown here is derived from an EMBL/GenBank/DDBJ whole genome shotgun (WGS) entry which is preliminary data.</text>
</comment>
<name>A0AAP2DNK0_9BACT</name>
<keyword evidence="2" id="KW-1003">Cell membrane</keyword>
<sequence>MIEYVIKIKRKTKSIFRDAWVWRMAWRDARHNYSRLFLFTASLITGIAAVVALDSINYSLQADINNNAKELLGADLVVNGEKKFNKELQTVFDSLDYPQASEADMASMVLFLHNGQSRLIRLVAVKGDFPFYGKIETQPADAYSRMKQGSYAMMDETLASQYEVSSGDSIRIGNSVFKVSGVVSKIPGGGGLMATFTPSVYISLDDLDSTGLVQYGSRVNYKQYFRIASEKQTKETVDKIKPLIRKHGYSWETVEGRKEGLGRGFLSIYQFFSLLAFIALILGCIGVASSVHIYAREKREEVAVLRCIGSSGWQAFNIFFIQIFILGIIGSIVGSFLGVGIQQLIPLFLKGVVPFEIGFTLSWKSLLMGLGLGAVVSVLFSILPLVSVRFVPPLTVLRTDFQAGRIFSKTKITALVLIGIFPVAFAALQTRSWLTGLMFFAGLVAALICLTGVAMLLLMLVKKFFPYRAGFIWRHSLSSLFRPNNQTRVLMVTIGLGAFIISTLNIVERSMLGQVEFTGQENQSNTILFDIQPSQRDGVVKLMKDNKLEVNQVVPIITCRLSELKGRSIESLQKDTTDKIPNWALTREYRVTYRDSLHRSETLIKGEIQKKKTSRDSVWVTISEGMEENLEVKLGDSLVFDMQGVPVKAYIGGVRKVEWPKDPPNFIFVFPPDVLENAPQIFVTATRINDQQQANRFQQALVMQFPNVSLIDLRLILSTVNELFDKLGLIIRFLALFSIVTGLVVLAGAVINSKFVRIRENVLLRTVGARTRQITKITLIEYAYLGLFSALTGMILSLGGGWLLTRFFFEITFAFDWLELLIIGAGVVLLTVAIGWFNSREVINTPPLQVLRKES</sequence>
<evidence type="ECO:0000256" key="5">
    <source>
        <dbReference type="ARBA" id="ARBA00023136"/>
    </source>
</evidence>
<proteinExistence type="predicted"/>
<feature type="domain" description="ABC3 transporter permease C-terminal" evidence="7">
    <location>
        <begin position="733"/>
        <end position="847"/>
    </location>
</feature>
<keyword evidence="4 6" id="KW-1133">Transmembrane helix</keyword>
<evidence type="ECO:0000313" key="9">
    <source>
        <dbReference type="EMBL" id="MBT1698372.1"/>
    </source>
</evidence>
<feature type="transmembrane region" description="Helical" evidence="6">
    <location>
        <begin position="365"/>
        <end position="391"/>
    </location>
</feature>
<dbReference type="InterPro" id="IPR003838">
    <property type="entry name" value="ABC3_permease_C"/>
</dbReference>
<feature type="transmembrane region" description="Helical" evidence="6">
    <location>
        <begin position="271"/>
        <end position="295"/>
    </location>
</feature>
<evidence type="ECO:0000256" key="1">
    <source>
        <dbReference type="ARBA" id="ARBA00004651"/>
    </source>
</evidence>
<feature type="transmembrane region" description="Helical" evidence="6">
    <location>
        <begin position="729"/>
        <end position="751"/>
    </location>
</feature>
<evidence type="ECO:0000259" key="7">
    <source>
        <dbReference type="Pfam" id="PF02687"/>
    </source>
</evidence>
<evidence type="ECO:0000256" key="2">
    <source>
        <dbReference type="ARBA" id="ARBA00022475"/>
    </source>
</evidence>
<feature type="domain" description="ABC3 transporter permease C-terminal" evidence="7">
    <location>
        <begin position="274"/>
        <end position="393"/>
    </location>
</feature>
<dbReference type="InterPro" id="IPR038766">
    <property type="entry name" value="Membrane_comp_ABC_pdt"/>
</dbReference>
<evidence type="ECO:0000259" key="8">
    <source>
        <dbReference type="Pfam" id="PF12704"/>
    </source>
</evidence>
<organism evidence="9 10">
    <name type="scientific">Chryseosolibacter histidini</name>
    <dbReference type="NCBI Taxonomy" id="2782349"/>
    <lineage>
        <taxon>Bacteria</taxon>
        <taxon>Pseudomonadati</taxon>
        <taxon>Bacteroidota</taxon>
        <taxon>Cytophagia</taxon>
        <taxon>Cytophagales</taxon>
        <taxon>Chryseotaleaceae</taxon>
        <taxon>Chryseosolibacter</taxon>
    </lineage>
</organism>